<comment type="caution">
    <text evidence="2">The sequence shown here is derived from an EMBL/GenBank/DDBJ whole genome shotgun (WGS) entry which is preliminary data.</text>
</comment>
<name>A0AAE1BUL6_PETCI</name>
<proteinExistence type="predicted"/>
<dbReference type="AlphaFoldDB" id="A0AAE1BUL6"/>
<dbReference type="Proteomes" id="UP001286313">
    <property type="component" value="Unassembled WGS sequence"/>
</dbReference>
<sequence>MDMPALLTPLATTGGVAWWSGRGEDKGTGYKALAGLCHLCLVVPQPLDQTRPAQPSPRPTRRTARGRNNNMIELGGGLAGRSLGVSSVNLSQSHL</sequence>
<accession>A0AAE1BUL6</accession>
<keyword evidence="3" id="KW-1185">Reference proteome</keyword>
<feature type="region of interest" description="Disordered" evidence="1">
    <location>
        <begin position="47"/>
        <end position="84"/>
    </location>
</feature>
<evidence type="ECO:0000256" key="1">
    <source>
        <dbReference type="SAM" id="MobiDB-lite"/>
    </source>
</evidence>
<evidence type="ECO:0000313" key="3">
    <source>
        <dbReference type="Proteomes" id="UP001286313"/>
    </source>
</evidence>
<protein>
    <submittedName>
        <fullName evidence="2">Uncharacterized protein</fullName>
    </submittedName>
</protein>
<organism evidence="2 3">
    <name type="scientific">Petrolisthes cinctipes</name>
    <name type="common">Flat porcelain crab</name>
    <dbReference type="NCBI Taxonomy" id="88211"/>
    <lineage>
        <taxon>Eukaryota</taxon>
        <taxon>Metazoa</taxon>
        <taxon>Ecdysozoa</taxon>
        <taxon>Arthropoda</taxon>
        <taxon>Crustacea</taxon>
        <taxon>Multicrustacea</taxon>
        <taxon>Malacostraca</taxon>
        <taxon>Eumalacostraca</taxon>
        <taxon>Eucarida</taxon>
        <taxon>Decapoda</taxon>
        <taxon>Pleocyemata</taxon>
        <taxon>Anomura</taxon>
        <taxon>Galatheoidea</taxon>
        <taxon>Porcellanidae</taxon>
        <taxon>Petrolisthes</taxon>
    </lineage>
</organism>
<gene>
    <name evidence="2" type="ORF">Pcinc_036372</name>
</gene>
<reference evidence="2" key="1">
    <citation type="submission" date="2023-10" db="EMBL/GenBank/DDBJ databases">
        <title>Genome assemblies of two species of porcelain crab, Petrolisthes cinctipes and Petrolisthes manimaculis (Anomura: Porcellanidae).</title>
        <authorList>
            <person name="Angst P."/>
        </authorList>
    </citation>
    <scope>NUCLEOTIDE SEQUENCE</scope>
    <source>
        <strain evidence="2">PB745_01</strain>
        <tissue evidence="2">Gill</tissue>
    </source>
</reference>
<dbReference type="EMBL" id="JAWQEG010005623">
    <property type="protein sequence ID" value="KAK3857363.1"/>
    <property type="molecule type" value="Genomic_DNA"/>
</dbReference>
<evidence type="ECO:0000313" key="2">
    <source>
        <dbReference type="EMBL" id="KAK3857363.1"/>
    </source>
</evidence>